<dbReference type="OMA" id="WSMYQPL"/>
<dbReference type="AlphaFoldDB" id="A0A3R7K363"/>
<reference evidence="1 2" key="1">
    <citation type="journal article" date="2018" name="BMC Genomics">
        <title>Genomic comparison of Trypanosoma conorhini and Trypanosoma rangeli to Trypanosoma cruzi strains of high and low virulence.</title>
        <authorList>
            <person name="Bradwell K.R."/>
            <person name="Koparde V.N."/>
            <person name="Matveyev A.V."/>
            <person name="Serrano M.G."/>
            <person name="Alves J.M."/>
            <person name="Parikh H."/>
            <person name="Huang B."/>
            <person name="Lee V."/>
            <person name="Espinosa-Alvarez O."/>
            <person name="Ortiz P.A."/>
            <person name="Costa-Martins A.G."/>
            <person name="Teixeira M.M."/>
            <person name="Buck G.A."/>
        </authorList>
    </citation>
    <scope>NUCLEOTIDE SEQUENCE [LARGE SCALE GENOMIC DNA]</scope>
    <source>
        <strain evidence="1 2">AM80</strain>
    </source>
</reference>
<organism evidence="1 2">
    <name type="scientific">Trypanosoma rangeli</name>
    <dbReference type="NCBI Taxonomy" id="5698"/>
    <lineage>
        <taxon>Eukaryota</taxon>
        <taxon>Discoba</taxon>
        <taxon>Euglenozoa</taxon>
        <taxon>Kinetoplastea</taxon>
        <taxon>Metakinetoplastina</taxon>
        <taxon>Trypanosomatida</taxon>
        <taxon>Trypanosomatidae</taxon>
        <taxon>Trypanosoma</taxon>
        <taxon>Herpetosoma</taxon>
    </lineage>
</organism>
<evidence type="ECO:0000313" key="1">
    <source>
        <dbReference type="EMBL" id="RNE99659.1"/>
    </source>
</evidence>
<dbReference type="Proteomes" id="UP000283634">
    <property type="component" value="Unassembled WGS sequence"/>
</dbReference>
<accession>A0A3R7K363</accession>
<sequence length="233" mass="25852">MPSRLVIVGAAATVLVALVLLHVDDLWSVGSPRHGAFSPCEWLTGVFADNALLGALHRKTLFVGLHWRVTPAYATAFLDPWQAKYTNCISIHKLELPDAHNDTAAVEVVRRRLEEDVASDTSEGWGIRDGGLMASKHRRWDRSRARASTAEPKCHVWILPETTRLPLEVWVALRGLLQEGTLAGLPVRFSASDTAWSMYQPLGVLLWADPADREALKHVVPPRTVVTFTTIRL</sequence>
<gene>
    <name evidence="1" type="ORF">TraAM80_08089</name>
</gene>
<comment type="caution">
    <text evidence="1">The sequence shown here is derived from an EMBL/GenBank/DDBJ whole genome shotgun (WGS) entry which is preliminary data.</text>
</comment>
<dbReference type="RefSeq" id="XP_029235323.1">
    <property type="nucleotide sequence ID" value="XM_029384849.1"/>
</dbReference>
<proteinExistence type="predicted"/>
<protein>
    <submittedName>
        <fullName evidence="1">Uncharacterized protein</fullName>
    </submittedName>
</protein>
<dbReference type="EMBL" id="MKGL01000372">
    <property type="protein sequence ID" value="RNE99659.1"/>
    <property type="molecule type" value="Genomic_DNA"/>
</dbReference>
<dbReference type="GeneID" id="40332022"/>
<name>A0A3R7K363_TRYRA</name>
<dbReference type="OrthoDB" id="250421at2759"/>
<dbReference type="VEuPathDB" id="TriTrypDB:TRSC58_01578"/>
<keyword evidence="2" id="KW-1185">Reference proteome</keyword>
<evidence type="ECO:0000313" key="2">
    <source>
        <dbReference type="Proteomes" id="UP000283634"/>
    </source>
</evidence>